<dbReference type="GO" id="GO:0005524">
    <property type="term" value="F:ATP binding"/>
    <property type="evidence" value="ECO:0007669"/>
    <property type="project" value="UniProtKB-KW"/>
</dbReference>
<evidence type="ECO:0000313" key="2">
    <source>
        <dbReference type="EMBL" id="MFI1963800.1"/>
    </source>
</evidence>
<name>A0ABW7UMB6_9ACTN</name>
<feature type="compositionally biased region" description="Pro residues" evidence="1">
    <location>
        <begin position="696"/>
        <end position="718"/>
    </location>
</feature>
<dbReference type="Proteomes" id="UP001611548">
    <property type="component" value="Unassembled WGS sequence"/>
</dbReference>
<reference evidence="2 3" key="1">
    <citation type="submission" date="2024-10" db="EMBL/GenBank/DDBJ databases">
        <title>The Natural Products Discovery Center: Release of the First 8490 Sequenced Strains for Exploring Actinobacteria Biosynthetic Diversity.</title>
        <authorList>
            <person name="Kalkreuter E."/>
            <person name="Kautsar S.A."/>
            <person name="Yang D."/>
            <person name="Bader C.D."/>
            <person name="Teijaro C.N."/>
            <person name="Fluegel L."/>
            <person name="Davis C.M."/>
            <person name="Simpson J.R."/>
            <person name="Lauterbach L."/>
            <person name="Steele A.D."/>
            <person name="Gui C."/>
            <person name="Meng S."/>
            <person name="Li G."/>
            <person name="Viehrig K."/>
            <person name="Ye F."/>
            <person name="Su P."/>
            <person name="Kiefer A.F."/>
            <person name="Nichols A."/>
            <person name="Cepeda A.J."/>
            <person name="Yan W."/>
            <person name="Fan B."/>
            <person name="Jiang Y."/>
            <person name="Adhikari A."/>
            <person name="Zheng C.-J."/>
            <person name="Schuster L."/>
            <person name="Cowan T.M."/>
            <person name="Smanski M.J."/>
            <person name="Chevrette M.G."/>
            <person name="De Carvalho L.P.S."/>
            <person name="Shen B."/>
        </authorList>
    </citation>
    <scope>NUCLEOTIDE SEQUENCE [LARGE SCALE GENOMIC DNA]</scope>
    <source>
        <strain evidence="2 3">NPDC020327</strain>
    </source>
</reference>
<gene>
    <name evidence="2" type="ORF">ACH429_06635</name>
</gene>
<feature type="compositionally biased region" description="Low complexity" evidence="1">
    <location>
        <begin position="902"/>
        <end position="912"/>
    </location>
</feature>
<feature type="region of interest" description="Disordered" evidence="1">
    <location>
        <begin position="598"/>
        <end position="719"/>
    </location>
</feature>
<keyword evidence="3" id="KW-1185">Reference proteome</keyword>
<feature type="compositionally biased region" description="Basic and acidic residues" evidence="1">
    <location>
        <begin position="105"/>
        <end position="122"/>
    </location>
</feature>
<comment type="caution">
    <text evidence="2">The sequence shown here is derived from an EMBL/GenBank/DDBJ whole genome shotgun (WGS) entry which is preliminary data.</text>
</comment>
<protein>
    <submittedName>
        <fullName evidence="2">ATP-binding protein</fullName>
    </submittedName>
</protein>
<organism evidence="2 3">
    <name type="scientific">Streptomyces pathocidini</name>
    <dbReference type="NCBI Taxonomy" id="1650571"/>
    <lineage>
        <taxon>Bacteria</taxon>
        <taxon>Bacillati</taxon>
        <taxon>Actinomycetota</taxon>
        <taxon>Actinomycetes</taxon>
        <taxon>Kitasatosporales</taxon>
        <taxon>Streptomycetaceae</taxon>
        <taxon>Streptomyces</taxon>
    </lineage>
</organism>
<feature type="compositionally biased region" description="Low complexity" evidence="1">
    <location>
        <begin position="839"/>
        <end position="862"/>
    </location>
</feature>
<dbReference type="InterPro" id="IPR027417">
    <property type="entry name" value="P-loop_NTPase"/>
</dbReference>
<feature type="region of interest" description="Disordered" evidence="1">
    <location>
        <begin position="1"/>
        <end position="74"/>
    </location>
</feature>
<dbReference type="PRINTS" id="PR01217">
    <property type="entry name" value="PRICHEXTENSN"/>
</dbReference>
<feature type="compositionally biased region" description="Polar residues" evidence="1">
    <location>
        <begin position="799"/>
        <end position="809"/>
    </location>
</feature>
<keyword evidence="2" id="KW-0547">Nucleotide-binding</keyword>
<evidence type="ECO:0000313" key="3">
    <source>
        <dbReference type="Proteomes" id="UP001611548"/>
    </source>
</evidence>
<evidence type="ECO:0000256" key="1">
    <source>
        <dbReference type="SAM" id="MobiDB-lite"/>
    </source>
</evidence>
<dbReference type="RefSeq" id="WP_398718093.1">
    <property type="nucleotide sequence ID" value="NZ_JBIRWE010000002.1"/>
</dbReference>
<keyword evidence="2" id="KW-0067">ATP-binding</keyword>
<feature type="region of interest" description="Disordered" evidence="1">
    <location>
        <begin position="93"/>
        <end position="142"/>
    </location>
</feature>
<proteinExistence type="predicted"/>
<feature type="compositionally biased region" description="Low complexity" evidence="1">
    <location>
        <begin position="640"/>
        <end position="654"/>
    </location>
</feature>
<accession>A0ABW7UMB6</accession>
<feature type="compositionally biased region" description="Low complexity" evidence="1">
    <location>
        <begin position="598"/>
        <end position="627"/>
    </location>
</feature>
<feature type="region of interest" description="Disordered" evidence="1">
    <location>
        <begin position="790"/>
        <end position="955"/>
    </location>
</feature>
<dbReference type="SUPFAM" id="SSF52540">
    <property type="entry name" value="P-loop containing nucleoside triphosphate hydrolases"/>
    <property type="match status" value="1"/>
</dbReference>
<dbReference type="EMBL" id="JBIRWE010000002">
    <property type="protein sequence ID" value="MFI1963800.1"/>
    <property type="molecule type" value="Genomic_DNA"/>
</dbReference>
<sequence length="955" mass="95723">MDPYNRGSEEYGHDDGRGMGADWQDGAGPGSALERYQGGGLPAVPEDRAGAAQSAVQGGQGAGARPGPARPSAAARTTRLVAGAYLLTVNPVDGSEIEPCPPGEHPGRPERSGPLEREERRAAAAPPAPVGPAAPARQRIVERGEERERLVRLLSRGRSVRVTGPSGSGRTALLDAVAADCAELAPDGLVRLSGHRRTAGDLLHELFAAVYHAPLHRPGPAELAAVVRDIGAVVVLDDIEFGGTALDELLAATPECAFLISATPEVAAPSADSHIEEVFLGGLGREACLEILEQAVERPLAEDEVAWASMLWFESEGLPLRFVQAGGLLRQRSVQGELVPGELVPGYETGYADPLPTIAEAAAPAALLASRLSPAARETLRFAVALGGACPHQTHLPALAGDTHADAAVGELLGCGLLTAAGSHYRLAAGAAFQLESAGYGEGADDRALTAAQHYAWWAGHPSVTAERVAAEADAMLAALAVLVGRGEAGEPAAAVLLARTAAPALAAAGAWGAWERALRYGQEAARLTGESAEEAYFHHELGILALCTGNLDRARAQLEAAISLRGALSDRHGAVAGRRALALVTDRAAGLVPGIPIAGAPSTGGPATGEPGPGGRPALPRRPAAGDSIRAGRVGGRSGAAPGPDTDAPTAPTVSGLAAAANPPTVPGTPAVLRGPSAGNALSGPPGGPRAPYARPTPPPAPTVPNPVPARTPPSAPDPASLAAFDGPSTLVARQAGGLAVPGFGAGPGLGKRSGFRRTVLGGARRNAVAAGAGALLVAVLGTVVTLGATSNGGNGPSGTVTNEQPSTGDEENGYIVDEPTAPGATPSPKKSGKKADPSASESGSASPGGKPSSGSPSKSGEPTETRSSDPQDPESPEDPPKPPTPTKTSKPTTKPPSTRPPSSITPTPTESEPEDPPSTPEDPSEPISDTSNSASGPVPVALSGPAAAGTPVV</sequence>
<feature type="compositionally biased region" description="Basic and acidic residues" evidence="1">
    <location>
        <begin position="7"/>
        <end position="17"/>
    </location>
</feature>
<feature type="compositionally biased region" description="Low complexity" evidence="1">
    <location>
        <begin position="65"/>
        <end position="74"/>
    </location>
</feature>